<accession>A0ABD3E8Y8</accession>
<keyword evidence="4" id="KW-0274">FAD</keyword>
<dbReference type="PROSITE" id="PS51384">
    <property type="entry name" value="FAD_FR"/>
    <property type="match status" value="1"/>
</dbReference>
<dbReference type="InterPro" id="IPR013130">
    <property type="entry name" value="Fe3_Rdtase_TM_dom"/>
</dbReference>
<dbReference type="Pfam" id="PF08022">
    <property type="entry name" value="FAD_binding_8"/>
    <property type="match status" value="1"/>
</dbReference>
<comment type="caution">
    <text evidence="10">The sequence shown here is derived from an EMBL/GenBank/DDBJ whole genome shotgun (WGS) entry which is preliminary data.</text>
</comment>
<dbReference type="PANTHER" id="PTHR11972">
    <property type="entry name" value="NADPH OXIDASE"/>
    <property type="match status" value="1"/>
</dbReference>
<dbReference type="PANTHER" id="PTHR11972:SF41">
    <property type="entry name" value="FERRIC REDUCTION OXIDASE 2"/>
    <property type="match status" value="1"/>
</dbReference>
<evidence type="ECO:0000313" key="10">
    <source>
        <dbReference type="EMBL" id="KAL3649569.1"/>
    </source>
</evidence>
<dbReference type="AlphaFoldDB" id="A0ABD3E8Y8"/>
<sequence length="709" mass="80578">MASSGVITAMRRAILLLALLVFLGNIMMWIIMPTDTYYNDWLLHILAATNSTFFGIQGPIMLDFTFPILFIAVLGCLYLHLGKKNTINVTTKSKWDKKLRFMRRPMIVKGLGIVNLTELALFTMFVALCVWYYADYVRHWFKQAPARSVMNNEKLWQTKLDRVGIVTGVTGNLCLTFLFYPVTRGSSILPMLGLTSESSIKYHIWLGNMAMSLFTAHGFLYILYWIITDRLSQMWQWGDHYVSNIAGEISLVCGLCLWITTYPTIRRNMFELFFYTHHLYALFIIFFILHIGIGFASIMLPGFYLFLIDRYLRFLQSRENVRLLSARLLPCDTIELNFSKSRSLNYSPTSNIFINVGSISKLQWHPFTVTSNSNLEPERLSVVIKCEGNWTKKLYDVVSSPSSIERRLQVSVEGPYGPASTNFLRHEMLVMISGGSGITPFISIIRELIHVSSNLKSNTPKIRLISVFKNTSNLSTLDLILPASNTPSQSHNSLDLQIEAYITREKGHPKDDKPFAPPQTVLFKPSPSDKPISPALGPNSWLWLAAIISSSFVIFLVLLGFYTQYVVYPIDQNTNKLYSYTKKGSMNILFVCFSIVVAASGAFLWNKRGNEKEAKQIQGLDESVTSRLPISSFDRDDIEMESLPLRSMVESINVHYGQRPDFERMLLEIKESNVGVLVSGPKQMRQDVAAICSSGMAENLHFESISFTW</sequence>
<evidence type="ECO:0000256" key="8">
    <source>
        <dbReference type="SAM" id="Phobius"/>
    </source>
</evidence>
<dbReference type="InterPro" id="IPR017927">
    <property type="entry name" value="FAD-bd_FR_type"/>
</dbReference>
<feature type="transmembrane region" description="Helical" evidence="8">
    <location>
        <begin position="163"/>
        <end position="183"/>
    </location>
</feature>
<evidence type="ECO:0000259" key="9">
    <source>
        <dbReference type="PROSITE" id="PS51384"/>
    </source>
</evidence>
<feature type="transmembrane region" description="Helical" evidence="8">
    <location>
        <begin position="12"/>
        <end position="32"/>
    </location>
</feature>
<feature type="transmembrane region" description="Helical" evidence="8">
    <location>
        <begin position="279"/>
        <end position="308"/>
    </location>
</feature>
<feature type="transmembrane region" description="Helical" evidence="8">
    <location>
        <begin position="107"/>
        <end position="134"/>
    </location>
</feature>
<evidence type="ECO:0000256" key="7">
    <source>
        <dbReference type="ARBA" id="ARBA00023136"/>
    </source>
</evidence>
<keyword evidence="3 8" id="KW-0812">Transmembrane</keyword>
<evidence type="ECO:0000256" key="2">
    <source>
        <dbReference type="ARBA" id="ARBA00022630"/>
    </source>
</evidence>
<feature type="transmembrane region" description="Helical" evidence="8">
    <location>
        <begin position="541"/>
        <end position="565"/>
    </location>
</feature>
<evidence type="ECO:0000256" key="1">
    <source>
        <dbReference type="ARBA" id="ARBA00004141"/>
    </source>
</evidence>
<dbReference type="GO" id="GO:0016020">
    <property type="term" value="C:membrane"/>
    <property type="evidence" value="ECO:0007669"/>
    <property type="project" value="UniProtKB-SubCell"/>
</dbReference>
<dbReference type="Pfam" id="PF08030">
    <property type="entry name" value="NAD_binding_6"/>
    <property type="match status" value="1"/>
</dbReference>
<dbReference type="SFLD" id="SFLDS00052">
    <property type="entry name" value="Ferric_Reductase_Domain"/>
    <property type="match status" value="1"/>
</dbReference>
<feature type="transmembrane region" description="Helical" evidence="8">
    <location>
        <begin position="204"/>
        <end position="227"/>
    </location>
</feature>
<dbReference type="InterPro" id="IPR000778">
    <property type="entry name" value="Cyt_b245_heavy_chain"/>
</dbReference>
<dbReference type="InterPro" id="IPR013121">
    <property type="entry name" value="Fe_red_NAD-bd_6"/>
</dbReference>
<protein>
    <recommendedName>
        <fullName evidence="9">FAD-binding FR-type domain-containing protein</fullName>
    </recommendedName>
</protein>
<gene>
    <name evidence="10" type="ORF">CASFOL_005972</name>
</gene>
<dbReference type="CDD" id="cd06186">
    <property type="entry name" value="NOX_Duox_like_FAD_NADP"/>
    <property type="match status" value="1"/>
</dbReference>
<proteinExistence type="predicted"/>
<dbReference type="SUPFAM" id="SSF52343">
    <property type="entry name" value="Ferredoxin reductase-like, C-terminal NADP-linked domain"/>
    <property type="match status" value="1"/>
</dbReference>
<keyword evidence="5 8" id="KW-1133">Transmembrane helix</keyword>
<keyword evidence="7 8" id="KW-0472">Membrane</keyword>
<dbReference type="Pfam" id="PF01794">
    <property type="entry name" value="Ferric_reduct"/>
    <property type="match status" value="1"/>
</dbReference>
<evidence type="ECO:0000256" key="3">
    <source>
        <dbReference type="ARBA" id="ARBA00022692"/>
    </source>
</evidence>
<dbReference type="InterPro" id="IPR039261">
    <property type="entry name" value="FNR_nucleotide-bd"/>
</dbReference>
<keyword evidence="6" id="KW-0560">Oxidoreductase</keyword>
<dbReference type="EMBL" id="JAVIJP010000007">
    <property type="protein sequence ID" value="KAL3649569.1"/>
    <property type="molecule type" value="Genomic_DNA"/>
</dbReference>
<dbReference type="Proteomes" id="UP001632038">
    <property type="component" value="Unassembled WGS sequence"/>
</dbReference>
<feature type="transmembrane region" description="Helical" evidence="8">
    <location>
        <begin position="60"/>
        <end position="81"/>
    </location>
</feature>
<dbReference type="InterPro" id="IPR050369">
    <property type="entry name" value="RBOH/FRE"/>
</dbReference>
<reference evidence="11" key="1">
    <citation type="journal article" date="2024" name="IScience">
        <title>Strigolactones Initiate the Formation of Haustorium-like Structures in Castilleja.</title>
        <authorList>
            <person name="Buerger M."/>
            <person name="Peterson D."/>
            <person name="Chory J."/>
        </authorList>
    </citation>
    <scope>NUCLEOTIDE SEQUENCE [LARGE SCALE GENOMIC DNA]</scope>
</reference>
<evidence type="ECO:0000256" key="6">
    <source>
        <dbReference type="ARBA" id="ARBA00023002"/>
    </source>
</evidence>
<evidence type="ECO:0000256" key="5">
    <source>
        <dbReference type="ARBA" id="ARBA00022989"/>
    </source>
</evidence>
<comment type="subcellular location">
    <subcellularLocation>
        <location evidence="1">Membrane</location>
        <topology evidence="1">Multi-pass membrane protein</topology>
    </subcellularLocation>
</comment>
<dbReference type="GO" id="GO:0016491">
    <property type="term" value="F:oxidoreductase activity"/>
    <property type="evidence" value="ECO:0007669"/>
    <property type="project" value="UniProtKB-KW"/>
</dbReference>
<organism evidence="10 11">
    <name type="scientific">Castilleja foliolosa</name>
    <dbReference type="NCBI Taxonomy" id="1961234"/>
    <lineage>
        <taxon>Eukaryota</taxon>
        <taxon>Viridiplantae</taxon>
        <taxon>Streptophyta</taxon>
        <taxon>Embryophyta</taxon>
        <taxon>Tracheophyta</taxon>
        <taxon>Spermatophyta</taxon>
        <taxon>Magnoliopsida</taxon>
        <taxon>eudicotyledons</taxon>
        <taxon>Gunneridae</taxon>
        <taxon>Pentapetalae</taxon>
        <taxon>asterids</taxon>
        <taxon>lamiids</taxon>
        <taxon>Lamiales</taxon>
        <taxon>Orobanchaceae</taxon>
        <taxon>Pedicularideae</taxon>
        <taxon>Castillejinae</taxon>
        <taxon>Castilleja</taxon>
    </lineage>
</organism>
<dbReference type="InterPro" id="IPR013112">
    <property type="entry name" value="FAD-bd_8"/>
</dbReference>
<name>A0ABD3E8Y8_9LAMI</name>
<keyword evidence="2" id="KW-0285">Flavoprotein</keyword>
<feature type="domain" description="FAD-binding FR-type" evidence="9">
    <location>
        <begin position="316"/>
        <end position="422"/>
    </location>
</feature>
<keyword evidence="11" id="KW-1185">Reference proteome</keyword>
<dbReference type="PRINTS" id="PR00466">
    <property type="entry name" value="GP91PHOX"/>
</dbReference>
<evidence type="ECO:0000313" key="11">
    <source>
        <dbReference type="Proteomes" id="UP001632038"/>
    </source>
</evidence>
<evidence type="ECO:0000256" key="4">
    <source>
        <dbReference type="ARBA" id="ARBA00022827"/>
    </source>
</evidence>
<dbReference type="Gene3D" id="3.40.50.80">
    <property type="entry name" value="Nucleotide-binding domain of ferredoxin-NADP reductase (FNR) module"/>
    <property type="match status" value="2"/>
</dbReference>
<feature type="transmembrane region" description="Helical" evidence="8">
    <location>
        <begin position="585"/>
        <end position="605"/>
    </location>
</feature>
<dbReference type="SFLD" id="SFLDG01168">
    <property type="entry name" value="Ferric_reductase_subgroup_(FRE"/>
    <property type="match status" value="1"/>
</dbReference>